<comment type="caution">
    <text evidence="22">The sequence shown here is derived from an EMBL/GenBank/DDBJ whole genome shotgun (WGS) entry which is preliminary data.</text>
</comment>
<dbReference type="SUPFAM" id="SSF48113">
    <property type="entry name" value="Heme-dependent peroxidases"/>
    <property type="match status" value="1"/>
</dbReference>
<dbReference type="NCBIfam" id="TIGR01060">
    <property type="entry name" value="eno"/>
    <property type="match status" value="1"/>
</dbReference>
<evidence type="ECO:0000256" key="4">
    <source>
        <dbReference type="ARBA" id="ARBA00005031"/>
    </source>
</evidence>
<evidence type="ECO:0000256" key="11">
    <source>
        <dbReference type="ARBA" id="ARBA00022842"/>
    </source>
</evidence>
<comment type="similarity">
    <text evidence="6">Belongs to the enolase family.</text>
</comment>
<dbReference type="Gene3D" id="3.20.20.120">
    <property type="entry name" value="Enolase-like C-terminal domain"/>
    <property type="match status" value="1"/>
</dbReference>
<dbReference type="Gene3D" id="3.40.50.150">
    <property type="entry name" value="Vaccinia Virus protein VP39"/>
    <property type="match status" value="1"/>
</dbReference>
<keyword evidence="23" id="KW-1185">Reference proteome</keyword>
<dbReference type="InterPro" id="IPR029063">
    <property type="entry name" value="SAM-dependent_MTases_sf"/>
</dbReference>
<comment type="catalytic activity">
    <reaction evidence="1">
        <text>(2R)-2-phosphoglycerate = (2R)-3-phosphoglycerate</text>
        <dbReference type="Rhea" id="RHEA:15901"/>
        <dbReference type="ChEBI" id="CHEBI:58272"/>
        <dbReference type="ChEBI" id="CHEBI:58289"/>
        <dbReference type="EC" id="5.4.2.11"/>
    </reaction>
</comment>
<name>A0A812LID5_9DINO</name>
<dbReference type="EMBL" id="CAJNJA010009177">
    <property type="protein sequence ID" value="CAE7243953.1"/>
    <property type="molecule type" value="Genomic_DNA"/>
</dbReference>
<keyword evidence="15" id="KW-0413">Isomerase</keyword>
<dbReference type="GO" id="GO:0004634">
    <property type="term" value="F:phosphopyruvate hydratase activity"/>
    <property type="evidence" value="ECO:0007669"/>
    <property type="project" value="InterPro"/>
</dbReference>
<evidence type="ECO:0000256" key="18">
    <source>
        <dbReference type="PIRSR" id="PIRSR613078-3"/>
    </source>
</evidence>
<feature type="binding site" evidence="17">
    <location>
        <begin position="555"/>
        <end position="558"/>
    </location>
    <ligand>
        <name>substrate</name>
    </ligand>
</feature>
<dbReference type="HAMAP" id="MF_00318">
    <property type="entry name" value="Enolase"/>
    <property type="match status" value="1"/>
</dbReference>
<feature type="binding site" evidence="17">
    <location>
        <position position="566"/>
    </location>
    <ligand>
        <name>substrate</name>
    </ligand>
</feature>
<evidence type="ECO:0000256" key="12">
    <source>
        <dbReference type="ARBA" id="ARBA00023002"/>
    </source>
</evidence>
<dbReference type="FunFam" id="3.20.20.120:FF:000002">
    <property type="entry name" value="Enolase 1"/>
    <property type="match status" value="1"/>
</dbReference>
<evidence type="ECO:0000256" key="7">
    <source>
        <dbReference type="ARBA" id="ARBA00022490"/>
    </source>
</evidence>
<reference evidence="22" key="1">
    <citation type="submission" date="2021-02" db="EMBL/GenBank/DDBJ databases">
        <authorList>
            <person name="Dougan E. K."/>
            <person name="Rhodes N."/>
            <person name="Thang M."/>
            <person name="Chan C."/>
        </authorList>
    </citation>
    <scope>NUCLEOTIDE SEQUENCE</scope>
</reference>
<dbReference type="HAMAP" id="MF_01039">
    <property type="entry name" value="PGAM_GpmA"/>
    <property type="match status" value="1"/>
</dbReference>
<evidence type="ECO:0000256" key="15">
    <source>
        <dbReference type="ARBA" id="ARBA00023235"/>
    </source>
</evidence>
<evidence type="ECO:0000256" key="1">
    <source>
        <dbReference type="ARBA" id="ARBA00000380"/>
    </source>
</evidence>
<dbReference type="CDD" id="cd03313">
    <property type="entry name" value="enolase"/>
    <property type="match status" value="1"/>
</dbReference>
<keyword evidence="13" id="KW-0408">Iron</keyword>
<dbReference type="InterPro" id="IPR005952">
    <property type="entry name" value="Phosphogly_mut1"/>
</dbReference>
<evidence type="ECO:0000256" key="17">
    <source>
        <dbReference type="PIRSR" id="PIRSR613078-2"/>
    </source>
</evidence>
<dbReference type="PROSITE" id="PS00164">
    <property type="entry name" value="ENOLASE"/>
    <property type="match status" value="1"/>
</dbReference>
<dbReference type="GO" id="GO:0004619">
    <property type="term" value="F:phosphoglycerate mutase activity"/>
    <property type="evidence" value="ECO:0007669"/>
    <property type="project" value="UniProtKB-EC"/>
</dbReference>
<dbReference type="SMART" id="SM01192">
    <property type="entry name" value="Enolase_C"/>
    <property type="match status" value="1"/>
</dbReference>
<dbReference type="FunFam" id="3.40.50.1240:FF:000003">
    <property type="entry name" value="2,3-bisphosphoglycerate-dependent phosphoglycerate mutase"/>
    <property type="match status" value="1"/>
</dbReference>
<evidence type="ECO:0000259" key="20">
    <source>
        <dbReference type="SMART" id="SM01192"/>
    </source>
</evidence>
<dbReference type="SUPFAM" id="SSF51604">
    <property type="entry name" value="Enolase C-terminal domain-like"/>
    <property type="match status" value="1"/>
</dbReference>
<dbReference type="PROSITE" id="PS00436">
    <property type="entry name" value="PEROXIDASE_2"/>
    <property type="match status" value="1"/>
</dbReference>
<evidence type="ECO:0000313" key="22">
    <source>
        <dbReference type="EMBL" id="CAE7243953.1"/>
    </source>
</evidence>
<feature type="binding site" evidence="17">
    <location>
        <begin position="651"/>
        <end position="652"/>
    </location>
    <ligand>
        <name>substrate</name>
    </ligand>
</feature>
<dbReference type="Proteomes" id="UP000601435">
    <property type="component" value="Unassembled WGS sequence"/>
</dbReference>
<gene>
    <name evidence="22" type="primary">ENO</name>
    <name evidence="22" type="ORF">SNEC2469_LOCUS4624</name>
</gene>
<feature type="binding site" evidence="17">
    <location>
        <begin position="582"/>
        <end position="583"/>
    </location>
    <ligand>
        <name>substrate</name>
    </ligand>
</feature>
<dbReference type="OrthoDB" id="1739814at2759"/>
<evidence type="ECO:0000259" key="21">
    <source>
        <dbReference type="SMART" id="SM01193"/>
    </source>
</evidence>
<comment type="pathway">
    <text evidence="4">Carbohydrate degradation; glycolysis; pyruvate from D-glyceraldehyde 3-phosphate: step 4/5.</text>
</comment>
<keyword evidence="8" id="KW-0575">Peroxidase</keyword>
<dbReference type="GO" id="GO:0000287">
    <property type="term" value="F:magnesium ion binding"/>
    <property type="evidence" value="ECO:0007669"/>
    <property type="project" value="InterPro"/>
</dbReference>
<dbReference type="Pfam" id="PF03952">
    <property type="entry name" value="Enolase_N"/>
    <property type="match status" value="1"/>
</dbReference>
<evidence type="ECO:0000256" key="6">
    <source>
        <dbReference type="ARBA" id="ARBA00009604"/>
    </source>
</evidence>
<dbReference type="Gene3D" id="3.30.390.10">
    <property type="entry name" value="Enolase-like, N-terminal domain"/>
    <property type="match status" value="1"/>
</dbReference>
<proteinExistence type="inferred from homology"/>
<dbReference type="PRINTS" id="PR00148">
    <property type="entry name" value="ENOLASE"/>
</dbReference>
<sequence>MVDSCWVGKVQPELCCSEAGRSICFPPNQDFTFEGCCTEYLRSLRPDVQAEGITCGHSGPTCSWLFSQALELDTLDRPAVGKYCHDGLQRTGLTAEMLHTEGLNRRLAHLSCFPGIVVLLSMCALAETAKSECGSVTSSMAPHHQDPALSFFMVAFRALGMVTHCIDHSPWPITLSEFSSNFQLFIEQSCNFEWLRPRRGLPFVRNVAGSTLHDVIPWSQSGVHNHMEVHMRLHWALGAWDNRKYWEHKMKASPGKLAQFRFADKLDFCELARELELAVIRVLVLGSGPVAATRSFTCSYGAVGETISCDAFSRLYRQLAVETGFTPPEGFPEYCDVEELWHVYPKEYFHIVYVSNALDHTVHPLRGLKMLLWVLHKNGMLLLRHLRNVHPESWTSLSDGQHQWGFDTISSPEGGRSFVIWNHLHRWNISQLLADDGAAVSASYKEPFVDVKIQKTADFKHTGETDNICSFLRLRCLSPLFTGWVDATWLIFQVDLSAKGLGEAKSAGSLLKSEGIKVDMAFTSYLKRAIKTCDLALENADQLFVPVEKSWRLNERMYGGLTGLDKKETVKKHGADQVQVWRRSFDVPPPPIDDDSEFNPAKEKKYAALNKADIPKTECLKDTIARVMPFWESAIAPELKKGKTIFVAAHGNSIRAILKFLEGISDDDITGLEIPTGRPLMYNLDSDLKPIASADAIAPLKFGKYLGNLDEIKAAAEAVKNQTKVAAPAGAAAPDSKTIMAVKAREIFDSRGNPTVEVDLCTGTALFRAAVPSGASTGIYEALELRDGDKGRLLGKGVLKAVANVNDILAPKLLGMDVTDQTKIDKMMVEEIDGSKNEWGWSKSKVGANAILAVSMAVCRAGAAASGMPLYQYIAKISGKSTDKFVMPVPSFNVINGGSHAGNRLACQEFMILPVGASTFKEAMVIGAEVYHNLKSVIKKKYGQDACNVGDEGGFAPNVQDNNEALDVLMEAIEKSGHSAKVKIGTDVAASEFYSAEGKTYDLDFKNPSSPAEMKKTAPQLADYYKAWLDKYPFVSIEDPFDQDDWDAYKHFMSEVGPRVQIVGDDLLVTNPTRVKKALEVGACNALLLKVNQIGSITEAIEAATMSQNAGWGVMVSHRSGETEDSFIADLVVGLRTGQIKTGAPCRSERLSKYNQLLRIEEELGGLATYAGVDFRACCTRKDSQDSSYEGATPGPLLIRLAWHSAGTYCKSTKTGGSSGATMRFEPELGWGANAGLKVAQDLLEPVKKKFPSVSYADLWIYAACVAIEEMGGEKVPFTPGRKDKTAKECPAWDGPTCKEHCLWMCKSP</sequence>
<comment type="similarity">
    <text evidence="19">Belongs to the peroxidase family.</text>
</comment>
<dbReference type="UniPathway" id="UPA00109">
    <property type="reaction ID" value="UER00187"/>
</dbReference>
<dbReference type="SFLD" id="SFLDS00001">
    <property type="entry name" value="Enolase"/>
    <property type="match status" value="1"/>
</dbReference>
<evidence type="ECO:0000256" key="3">
    <source>
        <dbReference type="ARBA" id="ARBA00004496"/>
    </source>
</evidence>
<evidence type="ECO:0000256" key="2">
    <source>
        <dbReference type="ARBA" id="ARBA00001946"/>
    </source>
</evidence>
<feature type="domain" description="Enolase N-terminal" evidence="21">
    <location>
        <begin position="739"/>
        <end position="874"/>
    </location>
</feature>
<protein>
    <submittedName>
        <fullName evidence="22">ENO protein</fullName>
    </submittedName>
</protein>
<dbReference type="InterPro" id="IPR019794">
    <property type="entry name" value="Peroxidases_AS"/>
</dbReference>
<dbReference type="InterPro" id="IPR002016">
    <property type="entry name" value="Haem_peroxidase"/>
</dbReference>
<keyword evidence="9" id="KW-0349">Heme</keyword>
<feature type="site" description="Transition state stabilizer" evidence="18">
    <location>
        <position position="650"/>
    </location>
</feature>
<evidence type="ECO:0000256" key="14">
    <source>
        <dbReference type="ARBA" id="ARBA00023152"/>
    </source>
</evidence>
<dbReference type="Pfam" id="PF00141">
    <property type="entry name" value="peroxidase"/>
    <property type="match status" value="1"/>
</dbReference>
<dbReference type="SFLD" id="SFLDF00002">
    <property type="entry name" value="enolase"/>
    <property type="match status" value="1"/>
</dbReference>
<comment type="similarity">
    <text evidence="5">Belongs to the phosphoglycerate mutase family. BPG-dependent PGAM subfamily.</text>
</comment>
<dbReference type="GO" id="GO:0020037">
    <property type="term" value="F:heme binding"/>
    <property type="evidence" value="ECO:0007669"/>
    <property type="project" value="InterPro"/>
</dbReference>
<dbReference type="InterPro" id="IPR029017">
    <property type="entry name" value="Enolase-like_N"/>
</dbReference>
<evidence type="ECO:0000256" key="8">
    <source>
        <dbReference type="ARBA" id="ARBA00022559"/>
    </source>
</evidence>
<dbReference type="FunFam" id="3.30.390.10:FF:000001">
    <property type="entry name" value="Enolase"/>
    <property type="match status" value="1"/>
</dbReference>
<evidence type="ECO:0000313" key="23">
    <source>
        <dbReference type="Proteomes" id="UP000601435"/>
    </source>
</evidence>
<dbReference type="InterPro" id="IPR020811">
    <property type="entry name" value="Enolase_N"/>
</dbReference>
<dbReference type="GO" id="GO:0000015">
    <property type="term" value="C:phosphopyruvate hydratase complex"/>
    <property type="evidence" value="ECO:0007669"/>
    <property type="project" value="InterPro"/>
</dbReference>
<dbReference type="SMART" id="SM01193">
    <property type="entry name" value="Enolase_N"/>
    <property type="match status" value="1"/>
</dbReference>
<dbReference type="InterPro" id="IPR029033">
    <property type="entry name" value="His_PPase_superfam"/>
</dbReference>
<dbReference type="SUPFAM" id="SSF54826">
    <property type="entry name" value="Enolase N-terminal domain-like"/>
    <property type="match status" value="1"/>
</dbReference>
<dbReference type="Gene3D" id="1.10.520.10">
    <property type="match status" value="1"/>
</dbReference>
<comment type="subcellular location">
    <subcellularLocation>
        <location evidence="3">Cytoplasm</location>
    </subcellularLocation>
</comment>
<dbReference type="Gene3D" id="3.40.50.1240">
    <property type="entry name" value="Phosphoglycerate mutase-like"/>
    <property type="match status" value="1"/>
</dbReference>
<keyword evidence="14" id="KW-0324">Glycolysis</keyword>
<keyword evidence="12" id="KW-0560">Oxidoreductase</keyword>
<dbReference type="NCBIfam" id="TIGR01258">
    <property type="entry name" value="pgm_1"/>
    <property type="match status" value="1"/>
</dbReference>
<keyword evidence="10" id="KW-0479">Metal-binding</keyword>
<keyword evidence="16" id="KW-0456">Lyase</keyword>
<comment type="cofactor">
    <cofactor evidence="2">
        <name>Mg(2+)</name>
        <dbReference type="ChEBI" id="CHEBI:18420"/>
    </cofactor>
</comment>
<accession>A0A812LID5</accession>
<dbReference type="Pfam" id="PF00300">
    <property type="entry name" value="His_Phos_1"/>
    <property type="match status" value="1"/>
</dbReference>
<dbReference type="InterPro" id="IPR020810">
    <property type="entry name" value="Enolase_C"/>
</dbReference>
<dbReference type="InterPro" id="IPR000941">
    <property type="entry name" value="Enolase"/>
</dbReference>
<evidence type="ECO:0000256" key="5">
    <source>
        <dbReference type="ARBA" id="ARBA00006717"/>
    </source>
</evidence>
<dbReference type="PANTHER" id="PTHR11902:SF1">
    <property type="entry name" value="ENOLASE"/>
    <property type="match status" value="1"/>
</dbReference>
<dbReference type="InterPro" id="IPR013078">
    <property type="entry name" value="His_Pase_superF_clade-1"/>
</dbReference>
<feature type="binding site" evidence="17">
    <location>
        <begin position="482"/>
        <end position="483"/>
    </location>
    <ligand>
        <name>substrate</name>
    </ligand>
</feature>
<dbReference type="GO" id="GO:0004601">
    <property type="term" value="F:peroxidase activity"/>
    <property type="evidence" value="ECO:0007669"/>
    <property type="project" value="UniProtKB-KW"/>
</dbReference>
<feature type="non-terminal residue" evidence="22">
    <location>
        <position position="1"/>
    </location>
</feature>
<dbReference type="InterPro" id="IPR020809">
    <property type="entry name" value="Enolase_CS"/>
</dbReference>
<evidence type="ECO:0000256" key="19">
    <source>
        <dbReference type="RuleBase" id="RU004241"/>
    </source>
</evidence>
<dbReference type="SFLD" id="SFLDG00178">
    <property type="entry name" value="enolase"/>
    <property type="match status" value="1"/>
</dbReference>
<dbReference type="PANTHER" id="PTHR11902">
    <property type="entry name" value="ENOLASE"/>
    <property type="match status" value="1"/>
</dbReference>
<keyword evidence="7" id="KW-0963">Cytoplasm</keyword>
<dbReference type="GO" id="GO:0006096">
    <property type="term" value="P:glycolytic process"/>
    <property type="evidence" value="ECO:0007669"/>
    <property type="project" value="UniProtKB-UniPathway"/>
</dbReference>
<dbReference type="SUPFAM" id="SSF53335">
    <property type="entry name" value="S-adenosyl-L-methionine-dependent methyltransferases"/>
    <property type="match status" value="1"/>
</dbReference>
<feature type="domain" description="Enolase C-terminal TIM barrel" evidence="20">
    <location>
        <begin position="884"/>
        <end position="1178"/>
    </location>
</feature>
<dbReference type="GO" id="GO:0006979">
    <property type="term" value="P:response to oxidative stress"/>
    <property type="evidence" value="ECO:0007669"/>
    <property type="project" value="InterPro"/>
</dbReference>
<dbReference type="SUPFAM" id="SSF53254">
    <property type="entry name" value="Phosphoglycerate mutase-like"/>
    <property type="match status" value="1"/>
</dbReference>
<organism evidence="22 23">
    <name type="scientific">Symbiodinium necroappetens</name>
    <dbReference type="NCBI Taxonomy" id="1628268"/>
    <lineage>
        <taxon>Eukaryota</taxon>
        <taxon>Sar</taxon>
        <taxon>Alveolata</taxon>
        <taxon>Dinophyceae</taxon>
        <taxon>Suessiales</taxon>
        <taxon>Symbiodiniaceae</taxon>
        <taxon>Symbiodinium</taxon>
    </lineage>
</organism>
<evidence type="ECO:0000256" key="16">
    <source>
        <dbReference type="ARBA" id="ARBA00023239"/>
    </source>
</evidence>
<feature type="binding site" evidence="17">
    <location>
        <position position="528"/>
    </location>
    <ligand>
        <name>substrate</name>
    </ligand>
</feature>
<dbReference type="CDD" id="cd07067">
    <property type="entry name" value="HP_PGM_like"/>
    <property type="match status" value="1"/>
</dbReference>
<evidence type="ECO:0000256" key="10">
    <source>
        <dbReference type="ARBA" id="ARBA00022723"/>
    </source>
</evidence>
<dbReference type="InterPro" id="IPR036849">
    <property type="entry name" value="Enolase-like_C_sf"/>
</dbReference>
<keyword evidence="11" id="KW-0460">Magnesium</keyword>
<evidence type="ECO:0000256" key="13">
    <source>
        <dbReference type="ARBA" id="ARBA00023004"/>
    </source>
</evidence>
<evidence type="ECO:0000256" key="9">
    <source>
        <dbReference type="ARBA" id="ARBA00022617"/>
    </source>
</evidence>
<dbReference type="InterPro" id="IPR010255">
    <property type="entry name" value="Haem_peroxidase_sf"/>
</dbReference>
<dbReference type="Pfam" id="PF00113">
    <property type="entry name" value="Enolase_C"/>
    <property type="match status" value="1"/>
</dbReference>